<organism evidence="8">
    <name type="scientific">Brassica napus</name>
    <name type="common">Rape</name>
    <dbReference type="NCBI Taxonomy" id="3708"/>
    <lineage>
        <taxon>Eukaryota</taxon>
        <taxon>Viridiplantae</taxon>
        <taxon>Streptophyta</taxon>
        <taxon>Embryophyta</taxon>
        <taxon>Tracheophyta</taxon>
        <taxon>Spermatophyta</taxon>
        <taxon>Magnoliopsida</taxon>
        <taxon>eudicotyledons</taxon>
        <taxon>Gunneridae</taxon>
        <taxon>Pentapetalae</taxon>
        <taxon>rosids</taxon>
        <taxon>malvids</taxon>
        <taxon>Brassicales</taxon>
        <taxon>Brassicaceae</taxon>
        <taxon>Brassiceae</taxon>
        <taxon>Brassica</taxon>
    </lineage>
</organism>
<sequence>SRVPHPLTNYAPSSASNQAEPRLLQSKLRHRRPRYPLPKSYLPPDLAPRLSHLGRLFWIFLYFLRDEPLVVFNRQSDDRTVMICLSVLTVVMLLFTHATANVLGAMLTAVVLVLVHAAVRRSDNLFLDEEAVAASEYSGLTSYPSS</sequence>
<evidence type="ECO:0000256" key="2">
    <source>
        <dbReference type="ARBA" id="ARBA00004127"/>
    </source>
</evidence>
<evidence type="ECO:0000256" key="6">
    <source>
        <dbReference type="ARBA" id="ARBA00023136"/>
    </source>
</evidence>
<comment type="similarity">
    <text evidence="3 7">Belongs to the PRA1 family.</text>
</comment>
<feature type="non-terminal residue" evidence="8">
    <location>
        <position position="1"/>
    </location>
</feature>
<keyword evidence="5 7" id="KW-1133">Transmembrane helix</keyword>
<evidence type="ECO:0000313" key="8">
    <source>
        <dbReference type="EMBL" id="CAF2211947.1"/>
    </source>
</evidence>
<evidence type="ECO:0000256" key="5">
    <source>
        <dbReference type="ARBA" id="ARBA00022989"/>
    </source>
</evidence>
<comment type="subcellular location">
    <subcellularLocation>
        <location evidence="2">Endomembrane system</location>
        <topology evidence="2">Multi-pass membrane protein</topology>
    </subcellularLocation>
    <subcellularLocation>
        <location evidence="7">Membrane</location>
        <topology evidence="7">Multi-pass membrane protein</topology>
    </subcellularLocation>
</comment>
<dbReference type="InterPro" id="IPR004895">
    <property type="entry name" value="Prenylated_rab_accept_PRA1"/>
</dbReference>
<dbReference type="Proteomes" id="UP001295469">
    <property type="component" value="Chromosome A08"/>
</dbReference>
<feature type="transmembrane region" description="Helical" evidence="7">
    <location>
        <begin position="76"/>
        <end position="96"/>
    </location>
</feature>
<feature type="transmembrane region" description="Helical" evidence="7">
    <location>
        <begin position="102"/>
        <end position="119"/>
    </location>
</feature>
<dbReference type="EMBL" id="HG994362">
    <property type="protein sequence ID" value="CAF2211947.1"/>
    <property type="molecule type" value="Genomic_DNA"/>
</dbReference>
<reference evidence="8" key="1">
    <citation type="submission" date="2021-01" db="EMBL/GenBank/DDBJ databases">
        <authorList>
            <consortium name="Genoscope - CEA"/>
            <person name="William W."/>
        </authorList>
    </citation>
    <scope>NUCLEOTIDE SEQUENCE</scope>
</reference>
<accession>A0A816ZGV2</accession>
<dbReference type="GO" id="GO:0016020">
    <property type="term" value="C:membrane"/>
    <property type="evidence" value="ECO:0007669"/>
    <property type="project" value="UniProtKB-SubCell"/>
</dbReference>
<gene>
    <name evidence="8" type="ORF">DARMORV10_A08P00880.1</name>
</gene>
<dbReference type="GO" id="GO:0005783">
    <property type="term" value="C:endoplasmic reticulum"/>
    <property type="evidence" value="ECO:0007669"/>
    <property type="project" value="UniProtKB-ARBA"/>
</dbReference>
<dbReference type="GO" id="GO:0016192">
    <property type="term" value="P:vesicle-mediated transport"/>
    <property type="evidence" value="ECO:0007669"/>
    <property type="project" value="UniProtKB-ARBA"/>
</dbReference>
<evidence type="ECO:0000256" key="3">
    <source>
        <dbReference type="ARBA" id="ARBA00006483"/>
    </source>
</evidence>
<keyword evidence="4 7" id="KW-0812">Transmembrane</keyword>
<dbReference type="PANTHER" id="PTHR19317">
    <property type="entry name" value="PRENYLATED RAB ACCEPTOR 1-RELATED"/>
    <property type="match status" value="1"/>
</dbReference>
<evidence type="ECO:0000256" key="1">
    <source>
        <dbReference type="ARBA" id="ARBA00002501"/>
    </source>
</evidence>
<name>A0A816ZGV2_BRANA</name>
<protein>
    <recommendedName>
        <fullName evidence="7">PRA1 family protein</fullName>
    </recommendedName>
</protein>
<evidence type="ECO:0000256" key="7">
    <source>
        <dbReference type="RuleBase" id="RU363107"/>
    </source>
</evidence>
<proteinExistence type="inferred from homology"/>
<dbReference type="Pfam" id="PF03208">
    <property type="entry name" value="PRA1"/>
    <property type="match status" value="1"/>
</dbReference>
<dbReference type="PANTHER" id="PTHR19317:SF2">
    <property type="entry name" value="PRA1 FAMILY PROTEIN F2"/>
    <property type="match status" value="1"/>
</dbReference>
<keyword evidence="7" id="KW-0813">Transport</keyword>
<keyword evidence="6 7" id="KW-0472">Membrane</keyword>
<evidence type="ECO:0000256" key="4">
    <source>
        <dbReference type="ARBA" id="ARBA00022692"/>
    </source>
</evidence>
<dbReference type="AlphaFoldDB" id="A0A816ZGV2"/>
<comment type="function">
    <text evidence="1 7">May be involved in both secretory and endocytic intracellular trafficking in the endosomal/prevacuolar compartments.</text>
</comment>